<proteinExistence type="predicted"/>
<dbReference type="PANTHER" id="PTHR43877">
    <property type="entry name" value="AMINOALKYLPHOSPHONATE N-ACETYLTRANSFERASE-RELATED-RELATED"/>
    <property type="match status" value="1"/>
</dbReference>
<name>A0A108UBX7_9GAMM</name>
<evidence type="ECO:0000256" key="1">
    <source>
        <dbReference type="ARBA" id="ARBA00022679"/>
    </source>
</evidence>
<feature type="domain" description="N-acetyltransferase" evidence="3">
    <location>
        <begin position="1"/>
        <end position="164"/>
    </location>
</feature>
<sequence>MTQAAVPEQIGEILALIREHGPNPWNFLPDVELAAHLSAIRRGRTQAIVALHEGEIVAVVTFEPSDAFHRYQPDGREIEWQGHVGEVVVHREHRGQGLGTRLLKAAVGRLLQMGLVEIYVERHEENEGSAGMMRKAGFVVIDVFDDPRRRDVGSRRTSVSRYGPHP</sequence>
<keyword evidence="1" id="KW-0808">Transferase</keyword>
<accession>A0A108UBX7</accession>
<dbReference type="Proteomes" id="UP000023435">
    <property type="component" value="Unassembled WGS sequence"/>
</dbReference>
<protein>
    <submittedName>
        <fullName evidence="4">Histone acetyltransferase HPA2</fullName>
    </submittedName>
</protein>
<organism evidence="4 5">
    <name type="scientific">Lysobacter capsici AZ78</name>
    <dbReference type="NCBI Taxonomy" id="1444315"/>
    <lineage>
        <taxon>Bacteria</taxon>
        <taxon>Pseudomonadati</taxon>
        <taxon>Pseudomonadota</taxon>
        <taxon>Gammaproteobacteria</taxon>
        <taxon>Lysobacterales</taxon>
        <taxon>Lysobacteraceae</taxon>
        <taxon>Lysobacter</taxon>
    </lineage>
</organism>
<dbReference type="SUPFAM" id="SSF55729">
    <property type="entry name" value="Acyl-CoA N-acyltransferases (Nat)"/>
    <property type="match status" value="1"/>
</dbReference>
<dbReference type="PANTHER" id="PTHR43877:SF2">
    <property type="entry name" value="AMINOALKYLPHOSPHONATE N-ACETYLTRANSFERASE-RELATED"/>
    <property type="match status" value="1"/>
</dbReference>
<keyword evidence="2" id="KW-0012">Acyltransferase</keyword>
<evidence type="ECO:0000259" key="3">
    <source>
        <dbReference type="PROSITE" id="PS51186"/>
    </source>
</evidence>
<comment type="caution">
    <text evidence="4">The sequence shown here is derived from an EMBL/GenBank/DDBJ whole genome shotgun (WGS) entry which is preliminary data.</text>
</comment>
<dbReference type="GO" id="GO:0016747">
    <property type="term" value="F:acyltransferase activity, transferring groups other than amino-acyl groups"/>
    <property type="evidence" value="ECO:0007669"/>
    <property type="project" value="InterPro"/>
</dbReference>
<dbReference type="RefSeq" id="WP_201025505.1">
    <property type="nucleotide sequence ID" value="NZ_JAJA02000001.1"/>
</dbReference>
<dbReference type="Pfam" id="PF00583">
    <property type="entry name" value="Acetyltransf_1"/>
    <property type="match status" value="1"/>
</dbReference>
<evidence type="ECO:0000313" key="5">
    <source>
        <dbReference type="Proteomes" id="UP000023435"/>
    </source>
</evidence>
<evidence type="ECO:0000313" key="4">
    <source>
        <dbReference type="EMBL" id="KWS06344.1"/>
    </source>
</evidence>
<dbReference type="AlphaFoldDB" id="A0A108UBX7"/>
<dbReference type="InterPro" id="IPR050832">
    <property type="entry name" value="Bact_Acetyltransf"/>
</dbReference>
<dbReference type="EMBL" id="JAJA02000001">
    <property type="protein sequence ID" value="KWS06344.1"/>
    <property type="molecule type" value="Genomic_DNA"/>
</dbReference>
<dbReference type="PROSITE" id="PS51186">
    <property type="entry name" value="GNAT"/>
    <property type="match status" value="1"/>
</dbReference>
<reference evidence="4 5" key="1">
    <citation type="journal article" date="2014" name="Genome Announc.">
        <title>Draft Genome Sequence of Lysobacter capsici AZ78, a Bacterium Antagonistic to Plant-Pathogenic Oomycetes.</title>
        <authorList>
            <person name="Puopolo G."/>
            <person name="Sonego P."/>
            <person name="Engelen K."/>
            <person name="Pertot I."/>
        </authorList>
    </citation>
    <scope>NUCLEOTIDE SEQUENCE [LARGE SCALE GENOMIC DNA]</scope>
    <source>
        <strain evidence="4 5">AZ78</strain>
    </source>
</reference>
<dbReference type="InterPro" id="IPR016181">
    <property type="entry name" value="Acyl_CoA_acyltransferase"/>
</dbReference>
<gene>
    <name evidence="4" type="ORF">AZ78_3899</name>
</gene>
<dbReference type="CDD" id="cd04301">
    <property type="entry name" value="NAT_SF"/>
    <property type="match status" value="1"/>
</dbReference>
<evidence type="ECO:0000256" key="2">
    <source>
        <dbReference type="ARBA" id="ARBA00023315"/>
    </source>
</evidence>
<dbReference type="InterPro" id="IPR000182">
    <property type="entry name" value="GNAT_dom"/>
</dbReference>
<dbReference type="Gene3D" id="3.40.630.30">
    <property type="match status" value="1"/>
</dbReference>
<keyword evidence="5" id="KW-1185">Reference proteome</keyword>